<evidence type="ECO:0000256" key="1">
    <source>
        <dbReference type="ARBA" id="ARBA00004651"/>
    </source>
</evidence>
<keyword evidence="5 7" id="KW-0472">Membrane</keyword>
<evidence type="ECO:0000313" key="10">
    <source>
        <dbReference type="Proteomes" id="UP000244867"/>
    </source>
</evidence>
<feature type="transmembrane region" description="Helical" evidence="7">
    <location>
        <begin position="436"/>
        <end position="460"/>
    </location>
</feature>
<keyword evidence="4 7" id="KW-1133">Transmembrane helix</keyword>
<dbReference type="GO" id="GO:0005886">
    <property type="term" value="C:plasma membrane"/>
    <property type="evidence" value="ECO:0007669"/>
    <property type="project" value="UniProtKB-SubCell"/>
</dbReference>
<dbReference type="InterPro" id="IPR019108">
    <property type="entry name" value="Caa3_assmbl_CtaG-rel"/>
</dbReference>
<evidence type="ECO:0000256" key="4">
    <source>
        <dbReference type="ARBA" id="ARBA00022989"/>
    </source>
</evidence>
<dbReference type="InterPro" id="IPR032694">
    <property type="entry name" value="CopC/D"/>
</dbReference>
<dbReference type="Proteomes" id="UP000244867">
    <property type="component" value="Unassembled WGS sequence"/>
</dbReference>
<feature type="transmembrane region" description="Helical" evidence="7">
    <location>
        <begin position="518"/>
        <end position="540"/>
    </location>
</feature>
<organism evidence="9 10">
    <name type="scientific">Nocardioides currus</name>
    <dbReference type="NCBI Taxonomy" id="2133958"/>
    <lineage>
        <taxon>Bacteria</taxon>
        <taxon>Bacillati</taxon>
        <taxon>Actinomycetota</taxon>
        <taxon>Actinomycetes</taxon>
        <taxon>Propionibacteriales</taxon>
        <taxon>Nocardioidaceae</taxon>
        <taxon>Nocardioides</taxon>
    </lineage>
</organism>
<feature type="domain" description="Copper resistance protein D" evidence="8">
    <location>
        <begin position="232"/>
        <end position="326"/>
    </location>
</feature>
<evidence type="ECO:0000256" key="2">
    <source>
        <dbReference type="ARBA" id="ARBA00022475"/>
    </source>
</evidence>
<feature type="transmembrane region" description="Helical" evidence="7">
    <location>
        <begin position="481"/>
        <end position="506"/>
    </location>
</feature>
<evidence type="ECO:0000259" key="8">
    <source>
        <dbReference type="Pfam" id="PF05425"/>
    </source>
</evidence>
<keyword evidence="3 7" id="KW-0812">Transmembrane</keyword>
<feature type="transmembrane region" description="Helical" evidence="7">
    <location>
        <begin position="169"/>
        <end position="190"/>
    </location>
</feature>
<feature type="transmembrane region" description="Helical" evidence="7">
    <location>
        <begin position="310"/>
        <end position="328"/>
    </location>
</feature>
<feature type="transmembrane region" description="Helical" evidence="7">
    <location>
        <begin position="144"/>
        <end position="162"/>
    </location>
</feature>
<dbReference type="GO" id="GO:0006825">
    <property type="term" value="P:copper ion transport"/>
    <property type="evidence" value="ECO:0007669"/>
    <property type="project" value="InterPro"/>
</dbReference>
<feature type="transmembrane region" description="Helical" evidence="7">
    <location>
        <begin position="59"/>
        <end position="79"/>
    </location>
</feature>
<sequence>MSDPARMLRVAGLLALGPAVTMALLAVTGVFEPQQVPGLPDPGSLTRYGLPLTQVIRDISAGITLGALVTAAVCLPAAGDRSGRVSPAQRSLLDVVVVSASTWTWTCLVLVGLTQSDALGTPVSSPGFLQQAVFFAQNFDLGRYLTVSAGLAAVLAACALGVRTATGVGLLVVVALSAMWPLALTGHAAGSLDHDNTVNLQAMHIIGTAVWAGGLVALVVVRRQLDRPALVAVTRRFSTLAGCCLVLVAVSGVLGALLRLPSLESLRSPYGAVLAVKVGALLALGALGWWQRRVGIARLEDSQTSAFARVVTTELVVLASAAGAGVALSRTAPPTLPGAEVPLTPARAQLGHDLPPPLGATEWFTQWRPDSLWLPVAIALVLVYVVAVRKLSARGDGWPAGRTVAWIFGWVLFVWATSGAPGAYGRVLFSMHMVQHMTIALAVPTFLVLGAPVTLALRALRRRDDGSMGPREWLLRVVHSGPARLAGSPIVAAALVVVSLVVFYYSSLFELSLRTHTMHLLMTAHFTITGYLFANCLVGIDPGPRRPPYPLRVLLILVTFGLHALFSVSLMASDQVLARSWFEPLGRTWGRSLADDQYLGASLGWALGDYPLAILAAALVASWVHADRRERRRLDRRADRDGDRDRTDYNDYLARLSRSALGSPRSADGAPAEDSERS</sequence>
<dbReference type="PANTHER" id="PTHR34820">
    <property type="entry name" value="INNER MEMBRANE PROTEIN YEBZ"/>
    <property type="match status" value="1"/>
</dbReference>
<feature type="region of interest" description="Disordered" evidence="6">
    <location>
        <begin position="655"/>
        <end position="678"/>
    </location>
</feature>
<evidence type="ECO:0000313" key="9">
    <source>
        <dbReference type="EMBL" id="PUA80775.1"/>
    </source>
</evidence>
<evidence type="ECO:0000256" key="5">
    <source>
        <dbReference type="ARBA" id="ARBA00023136"/>
    </source>
</evidence>
<keyword evidence="10" id="KW-1185">Reference proteome</keyword>
<name>A0A2R7YWM1_9ACTN</name>
<feature type="transmembrane region" description="Helical" evidence="7">
    <location>
        <begin position="91"/>
        <end position="113"/>
    </location>
</feature>
<dbReference type="EMBL" id="PYXZ01000005">
    <property type="protein sequence ID" value="PUA80775.1"/>
    <property type="molecule type" value="Genomic_DNA"/>
</dbReference>
<accession>A0A2R7YWM1</accession>
<feature type="transmembrane region" description="Helical" evidence="7">
    <location>
        <begin position="237"/>
        <end position="258"/>
    </location>
</feature>
<evidence type="ECO:0000256" key="3">
    <source>
        <dbReference type="ARBA" id="ARBA00022692"/>
    </source>
</evidence>
<feature type="transmembrane region" description="Helical" evidence="7">
    <location>
        <begin position="403"/>
        <end position="424"/>
    </location>
</feature>
<dbReference type="Pfam" id="PF05425">
    <property type="entry name" value="CopD"/>
    <property type="match status" value="1"/>
</dbReference>
<dbReference type="AlphaFoldDB" id="A0A2R7YWM1"/>
<protein>
    <recommendedName>
        <fullName evidence="8">Copper resistance protein D domain-containing protein</fullName>
    </recommendedName>
</protein>
<gene>
    <name evidence="9" type="ORF">C7S10_13640</name>
</gene>
<comment type="caution">
    <text evidence="9">The sequence shown here is derived from an EMBL/GenBank/DDBJ whole genome shotgun (WGS) entry which is preliminary data.</text>
</comment>
<proteinExistence type="predicted"/>
<feature type="transmembrane region" description="Helical" evidence="7">
    <location>
        <begin position="372"/>
        <end position="391"/>
    </location>
</feature>
<feature type="transmembrane region" description="Helical" evidence="7">
    <location>
        <begin position="603"/>
        <end position="626"/>
    </location>
</feature>
<dbReference type="InterPro" id="IPR008457">
    <property type="entry name" value="Cu-R_CopD_dom"/>
</dbReference>
<feature type="transmembrane region" description="Helical" evidence="7">
    <location>
        <begin position="202"/>
        <end position="221"/>
    </location>
</feature>
<dbReference type="PANTHER" id="PTHR34820:SF4">
    <property type="entry name" value="INNER MEMBRANE PROTEIN YEBZ"/>
    <property type="match status" value="1"/>
</dbReference>
<dbReference type="RefSeq" id="WP_108344967.1">
    <property type="nucleotide sequence ID" value="NZ_PYXZ01000005.1"/>
</dbReference>
<keyword evidence="2" id="KW-1003">Cell membrane</keyword>
<evidence type="ECO:0000256" key="7">
    <source>
        <dbReference type="SAM" id="Phobius"/>
    </source>
</evidence>
<dbReference type="Pfam" id="PF09678">
    <property type="entry name" value="Caa3_CtaG"/>
    <property type="match status" value="1"/>
</dbReference>
<comment type="subcellular location">
    <subcellularLocation>
        <location evidence="1">Cell membrane</location>
        <topology evidence="1">Multi-pass membrane protein</topology>
    </subcellularLocation>
</comment>
<feature type="transmembrane region" description="Helical" evidence="7">
    <location>
        <begin position="552"/>
        <end position="572"/>
    </location>
</feature>
<evidence type="ECO:0000256" key="6">
    <source>
        <dbReference type="SAM" id="MobiDB-lite"/>
    </source>
</evidence>
<feature type="transmembrane region" description="Helical" evidence="7">
    <location>
        <begin position="270"/>
        <end position="290"/>
    </location>
</feature>
<reference evidence="9 10" key="1">
    <citation type="submission" date="2018-03" db="EMBL/GenBank/DDBJ databases">
        <authorList>
            <person name="Keele B.F."/>
        </authorList>
    </citation>
    <scope>NUCLEOTIDE SEQUENCE [LARGE SCALE GENOMIC DNA]</scope>
    <source>
        <strain evidence="9 10">IB-3</strain>
    </source>
</reference>